<evidence type="ECO:0000313" key="3">
    <source>
        <dbReference type="EMBL" id="KWN20396.1"/>
    </source>
</evidence>
<name>A0A108EZP3_9BURK</name>
<dbReference type="PROSITE" id="PS51257">
    <property type="entry name" value="PROKAR_LIPOPROTEIN"/>
    <property type="match status" value="1"/>
</dbReference>
<evidence type="ECO:0000259" key="2">
    <source>
        <dbReference type="Pfam" id="PF00345"/>
    </source>
</evidence>
<dbReference type="InterPro" id="IPR013783">
    <property type="entry name" value="Ig-like_fold"/>
</dbReference>
<dbReference type="AlphaFoldDB" id="A0A108EZP3"/>
<dbReference type="EMBL" id="LPLZ01000025">
    <property type="protein sequence ID" value="KWN20396.1"/>
    <property type="molecule type" value="Genomic_DNA"/>
</dbReference>
<dbReference type="RefSeq" id="WP_060346609.1">
    <property type="nucleotide sequence ID" value="NZ_LPLZ01000025.1"/>
</dbReference>
<comment type="caution">
    <text evidence="3">The sequence shown here is derived from an EMBL/GenBank/DDBJ whole genome shotgun (WGS) entry which is preliminary data.</text>
</comment>
<dbReference type="PANTHER" id="PTHR30251">
    <property type="entry name" value="PILUS ASSEMBLY CHAPERONE"/>
    <property type="match status" value="1"/>
</dbReference>
<reference evidence="3 4" key="1">
    <citation type="submission" date="2015-11" db="EMBL/GenBank/DDBJ databases">
        <title>Expanding the genomic diversity of Burkholderia species for the development of highly accurate diagnostics.</title>
        <authorList>
            <person name="Sahl J."/>
            <person name="Keim P."/>
            <person name="Wagner D."/>
        </authorList>
    </citation>
    <scope>NUCLEOTIDE SEQUENCE [LARGE SCALE GENOMIC DNA]</scope>
    <source>
        <strain evidence="3 4">MSMB793WGS</strain>
    </source>
</reference>
<evidence type="ECO:0000256" key="1">
    <source>
        <dbReference type="SAM" id="SignalP"/>
    </source>
</evidence>
<evidence type="ECO:0000313" key="4">
    <source>
        <dbReference type="Proteomes" id="UP000068016"/>
    </source>
</evidence>
<dbReference type="Gene3D" id="2.60.40.10">
    <property type="entry name" value="Immunoglobulins"/>
    <property type="match status" value="1"/>
</dbReference>
<proteinExistence type="predicted"/>
<dbReference type="InterPro" id="IPR016147">
    <property type="entry name" value="Pili_assmbl_chaperone_N"/>
</dbReference>
<dbReference type="Pfam" id="PF00345">
    <property type="entry name" value="PapD_N"/>
    <property type="match status" value="1"/>
</dbReference>
<dbReference type="GO" id="GO:0030288">
    <property type="term" value="C:outer membrane-bounded periplasmic space"/>
    <property type="evidence" value="ECO:0007669"/>
    <property type="project" value="InterPro"/>
</dbReference>
<keyword evidence="1" id="KW-0732">Signal</keyword>
<organism evidence="3 4">
    <name type="scientific">Burkholderia territorii</name>
    <dbReference type="NCBI Taxonomy" id="1503055"/>
    <lineage>
        <taxon>Bacteria</taxon>
        <taxon>Pseudomonadati</taxon>
        <taxon>Pseudomonadota</taxon>
        <taxon>Betaproteobacteria</taxon>
        <taxon>Burkholderiales</taxon>
        <taxon>Burkholderiaceae</taxon>
        <taxon>Burkholderia</taxon>
        <taxon>Burkholderia cepacia complex</taxon>
    </lineage>
</organism>
<dbReference type="SUPFAM" id="SSF49354">
    <property type="entry name" value="PapD-like"/>
    <property type="match status" value="1"/>
</dbReference>
<accession>A0A108EZP3</accession>
<dbReference type="GO" id="GO:0071555">
    <property type="term" value="P:cell wall organization"/>
    <property type="evidence" value="ECO:0007669"/>
    <property type="project" value="InterPro"/>
</dbReference>
<sequence>MASIPRALAALCVASASAAACAATLQITPVTIELPPSAAAATMTLSNPGGQPIYGQVRAYRWTQENGDDVMTPTDALAASPPLLQIGASAEQLIRLVRTARGAPVAEESYRVLIDELPAPGTPVENGITIRLRYSVPVFVEPAGTPQTPRLEWRVERDGSGTRLVVENRGGRRAQISAVSLVDAHGAVHDITRGLLGYALAGSTRRWPLKLDAGAAGFVRIQATVNAQPVEARLAPP</sequence>
<dbReference type="InterPro" id="IPR050643">
    <property type="entry name" value="Periplasmic_pilus_chap"/>
</dbReference>
<dbReference type="PANTHER" id="PTHR30251:SF4">
    <property type="entry name" value="SLR1668 PROTEIN"/>
    <property type="match status" value="1"/>
</dbReference>
<feature type="domain" description="Pili assembly chaperone N-terminal" evidence="2">
    <location>
        <begin position="25"/>
        <end position="145"/>
    </location>
</feature>
<protein>
    <submittedName>
        <fullName evidence="3">Pilus assembly protein PapD</fullName>
    </submittedName>
</protein>
<feature type="chain" id="PRO_5007130258" evidence="1">
    <location>
        <begin position="23"/>
        <end position="237"/>
    </location>
</feature>
<gene>
    <name evidence="3" type="ORF">WT83_08245</name>
</gene>
<dbReference type="InterPro" id="IPR008962">
    <property type="entry name" value="PapD-like_sf"/>
</dbReference>
<dbReference type="Proteomes" id="UP000068016">
    <property type="component" value="Unassembled WGS sequence"/>
</dbReference>
<feature type="signal peptide" evidence="1">
    <location>
        <begin position="1"/>
        <end position="22"/>
    </location>
</feature>